<evidence type="ECO:0000256" key="4">
    <source>
        <dbReference type="ARBA" id="ARBA00022989"/>
    </source>
</evidence>
<dbReference type="AlphaFoldDB" id="A0A0H3BL40"/>
<gene>
    <name evidence="7" type="ordered locus">TPASS_0719</name>
</gene>
<dbReference type="EMBL" id="CP000805">
    <property type="protein sequence ID" value="ACD71137.1"/>
    <property type="molecule type" value="Genomic_DNA"/>
</dbReference>
<name>A0A0H3BL40_TREPS</name>
<keyword evidence="5 6" id="KW-0472">Membrane</keyword>
<sequence length="262" mass="28809">MKTLGCVLRKFSRRENVLRTFNCSLRIVPRCATLFLSVHVFLHVSFELWAQQQGVDVSAVSEAVSATSAQKEQPAPESARDTREDAFPLTPAEQAFRFDAAPVARDPSPSVFSLLLRFSLVLCVVCAAVYGFLRLIRRSAFLSSAHDPFLKRLACLPIAPGRAVYVVGLAERAFVLAASDTCISLIAEVKDKELIDTMNIVADEQGTDARADFSQMLARLLPARVTGKGKPLVEADFLADTRKKLRRIPRNDSEESAAQDAL</sequence>
<evidence type="ECO:0000313" key="7">
    <source>
        <dbReference type="EMBL" id="ACD71137.1"/>
    </source>
</evidence>
<keyword evidence="3 6" id="KW-0812">Transmembrane</keyword>
<proteinExistence type="predicted"/>
<protein>
    <recommendedName>
        <fullName evidence="9">Flagellar protein</fullName>
    </recommendedName>
</protein>
<evidence type="ECO:0000256" key="6">
    <source>
        <dbReference type="SAM" id="Phobius"/>
    </source>
</evidence>
<comment type="subcellular location">
    <subcellularLocation>
        <location evidence="1">Cell membrane</location>
    </subcellularLocation>
</comment>
<keyword evidence="4 6" id="KW-1133">Transmembrane helix</keyword>
<evidence type="ECO:0008006" key="9">
    <source>
        <dbReference type="Google" id="ProtNLM"/>
    </source>
</evidence>
<keyword evidence="2" id="KW-1003">Cell membrane</keyword>
<dbReference type="InterPro" id="IPR022781">
    <property type="entry name" value="Flagellar_biosynth_FliO"/>
</dbReference>
<evidence type="ECO:0000256" key="5">
    <source>
        <dbReference type="ARBA" id="ARBA00023136"/>
    </source>
</evidence>
<dbReference type="KEGG" id="tpp:TPASS_0719"/>
<dbReference type="Proteomes" id="UP000001202">
    <property type="component" value="Chromosome"/>
</dbReference>
<reference evidence="7 8" key="1">
    <citation type="journal article" date="2008" name="BMC Microbiol.">
        <title>Complete genome sequence of Treponema pallidum ssp. pallidum strain SS14 determined with oligonucleotide arrays.</title>
        <authorList>
            <person name="Matejkova P."/>
            <person name="Strouhal M."/>
            <person name="Smajs D."/>
            <person name="Norris S.J."/>
            <person name="Palzkill T."/>
            <person name="Petrosino J.F."/>
            <person name="Sodergren E."/>
            <person name="Norton J.E."/>
            <person name="Singh J."/>
            <person name="Richmond T.A."/>
            <person name="Molla M.N."/>
            <person name="Albert T.J."/>
            <person name="Weinstock G.M."/>
        </authorList>
    </citation>
    <scope>NUCLEOTIDE SEQUENCE [LARGE SCALE GENOMIC DNA]</scope>
    <source>
        <strain evidence="7 8">SS14</strain>
    </source>
</reference>
<evidence type="ECO:0000256" key="2">
    <source>
        <dbReference type="ARBA" id="ARBA00022475"/>
    </source>
</evidence>
<organism evidence="7 8">
    <name type="scientific">Treponema pallidum subsp. pallidum (strain SS14)</name>
    <dbReference type="NCBI Taxonomy" id="455434"/>
    <lineage>
        <taxon>Bacteria</taxon>
        <taxon>Pseudomonadati</taxon>
        <taxon>Spirochaetota</taxon>
        <taxon>Spirochaetia</taxon>
        <taxon>Spirochaetales</taxon>
        <taxon>Treponemataceae</taxon>
        <taxon>Treponema</taxon>
    </lineage>
</organism>
<evidence type="ECO:0000256" key="1">
    <source>
        <dbReference type="ARBA" id="ARBA00004236"/>
    </source>
</evidence>
<accession>A0A0H3BL40</accession>
<dbReference type="PATRIC" id="fig|455434.6.peg.710"/>
<feature type="transmembrane region" description="Helical" evidence="6">
    <location>
        <begin position="114"/>
        <end position="133"/>
    </location>
</feature>
<dbReference type="GO" id="GO:0044781">
    <property type="term" value="P:bacterial-type flagellum organization"/>
    <property type="evidence" value="ECO:0007669"/>
    <property type="project" value="InterPro"/>
</dbReference>
<evidence type="ECO:0000313" key="8">
    <source>
        <dbReference type="Proteomes" id="UP000001202"/>
    </source>
</evidence>
<evidence type="ECO:0000256" key="3">
    <source>
        <dbReference type="ARBA" id="ARBA00022692"/>
    </source>
</evidence>
<dbReference type="GO" id="GO:0016020">
    <property type="term" value="C:membrane"/>
    <property type="evidence" value="ECO:0007669"/>
    <property type="project" value="InterPro"/>
</dbReference>
<dbReference type="Pfam" id="PF04347">
    <property type="entry name" value="FliO"/>
    <property type="match status" value="1"/>
</dbReference>